<dbReference type="PANTHER" id="PTHR46696">
    <property type="entry name" value="P450, PUTATIVE (EUROFUNG)-RELATED"/>
    <property type="match status" value="1"/>
</dbReference>
<proteinExistence type="inferred from homology"/>
<evidence type="ECO:0000256" key="2">
    <source>
        <dbReference type="RuleBase" id="RU000461"/>
    </source>
</evidence>
<dbReference type="InterPro" id="IPR017972">
    <property type="entry name" value="Cyt_P450_CS"/>
</dbReference>
<dbReference type="PRINTS" id="PR00359">
    <property type="entry name" value="BP450"/>
</dbReference>
<dbReference type="PANTHER" id="PTHR46696:SF3">
    <property type="entry name" value="PULCHERRIMINIC ACID SYNTHASE"/>
    <property type="match status" value="1"/>
</dbReference>
<keyword evidence="4" id="KW-1185">Reference proteome</keyword>
<comment type="caution">
    <text evidence="3">The sequence shown here is derived from an EMBL/GenBank/DDBJ whole genome shotgun (WGS) entry which is preliminary data.</text>
</comment>
<organism evidence="3 4">
    <name type="scientific">Sporichthya brevicatena</name>
    <dbReference type="NCBI Taxonomy" id="171442"/>
    <lineage>
        <taxon>Bacteria</taxon>
        <taxon>Bacillati</taxon>
        <taxon>Actinomycetota</taxon>
        <taxon>Actinomycetes</taxon>
        <taxon>Sporichthyales</taxon>
        <taxon>Sporichthyaceae</taxon>
        <taxon>Sporichthya</taxon>
    </lineage>
</organism>
<keyword evidence="2" id="KW-0560">Oxidoreductase</keyword>
<evidence type="ECO:0000256" key="1">
    <source>
        <dbReference type="ARBA" id="ARBA00010617"/>
    </source>
</evidence>
<dbReference type="Gene3D" id="1.10.630.10">
    <property type="entry name" value="Cytochrome P450"/>
    <property type="match status" value="1"/>
</dbReference>
<dbReference type="RefSeq" id="WP_344600553.1">
    <property type="nucleotide sequence ID" value="NZ_BAAAHE010000002.1"/>
</dbReference>
<dbReference type="SUPFAM" id="SSF48264">
    <property type="entry name" value="Cytochrome P450"/>
    <property type="match status" value="1"/>
</dbReference>
<keyword evidence="2" id="KW-0349">Heme</keyword>
<name>A0ABN1G3V4_9ACTN</name>
<dbReference type="Proteomes" id="UP001500957">
    <property type="component" value="Unassembled WGS sequence"/>
</dbReference>
<comment type="similarity">
    <text evidence="1 2">Belongs to the cytochrome P450 family.</text>
</comment>
<gene>
    <name evidence="3" type="ORF">GCM10009547_01540</name>
</gene>
<dbReference type="PROSITE" id="PS00086">
    <property type="entry name" value="CYTOCHROME_P450"/>
    <property type="match status" value="1"/>
</dbReference>
<protein>
    <submittedName>
        <fullName evidence="3">Cytochrome P450</fullName>
    </submittedName>
</protein>
<reference evidence="3 4" key="1">
    <citation type="journal article" date="2019" name="Int. J. Syst. Evol. Microbiol.">
        <title>The Global Catalogue of Microorganisms (GCM) 10K type strain sequencing project: providing services to taxonomists for standard genome sequencing and annotation.</title>
        <authorList>
            <consortium name="The Broad Institute Genomics Platform"/>
            <consortium name="The Broad Institute Genome Sequencing Center for Infectious Disease"/>
            <person name="Wu L."/>
            <person name="Ma J."/>
        </authorList>
    </citation>
    <scope>NUCLEOTIDE SEQUENCE [LARGE SCALE GENOMIC DNA]</scope>
    <source>
        <strain evidence="3 4">JCM 10671</strain>
    </source>
</reference>
<sequence>MTSPTTPRFGDPVDDPNRYHAQLRSCPVQVLEGFDHPIYMVSRHAEVHGVLRDPAVWSSKFGNFPRFVDQAGLRGDPPESAMLRRLVVPIFNAKHIKTLQEEAEATCHRLIDDFASSGRAELSAVYASILPMNLMCRLLGVERERIEEFKQWMEAWLSALEVNDLQAEEQARLKAFGYFVERMAARRKELECEPEEAPTDAMGIFVTAQHPEGRPYRDEEILPLTLLLLSGGSDTTKYLILNTLNRLLEDRSRWESVLADPALVEVAIEETLRFDAPVASVFRANLAEQNLAGVDIPIKSKAQCMIGAANRDPEVFEDPDSYRLDRDLRHLRAKTLAFGHGPHTCVGASLGRLGATTAVRVLTERLPGLRLAAPAPAAKPYVIPQSIPAGLLSLHVEWERA</sequence>
<dbReference type="InterPro" id="IPR036396">
    <property type="entry name" value="Cyt_P450_sf"/>
</dbReference>
<keyword evidence="2" id="KW-0503">Monooxygenase</keyword>
<dbReference type="Pfam" id="PF00067">
    <property type="entry name" value="p450"/>
    <property type="match status" value="1"/>
</dbReference>
<keyword evidence="2" id="KW-0479">Metal-binding</keyword>
<accession>A0ABN1G3V4</accession>
<evidence type="ECO:0000313" key="3">
    <source>
        <dbReference type="EMBL" id="GAA0603622.1"/>
    </source>
</evidence>
<dbReference type="InterPro" id="IPR002397">
    <property type="entry name" value="Cyt_P450_B"/>
</dbReference>
<dbReference type="EMBL" id="BAAAHE010000002">
    <property type="protein sequence ID" value="GAA0603622.1"/>
    <property type="molecule type" value="Genomic_DNA"/>
</dbReference>
<evidence type="ECO:0000313" key="4">
    <source>
        <dbReference type="Proteomes" id="UP001500957"/>
    </source>
</evidence>
<dbReference type="InterPro" id="IPR001128">
    <property type="entry name" value="Cyt_P450"/>
</dbReference>
<keyword evidence="2" id="KW-0408">Iron</keyword>